<keyword evidence="2" id="KW-1185">Reference proteome</keyword>
<sequence>MHDTRNPFRFLLGFFQSQGKEQNLFSDPCSSPHTHSFQFTMINIMMVADTVVVTAAKGLGVLRACQSTCNLPLTDSAADQISAMIQPYDAVAPPPVKPAAYGLRRRTLLRRKQRTKRISPDGLSGDAGNDGFLFGDSGDGYFGGGGGGFGGGGGSGWNFNRFGGGHNWDEPSSSVPDPAFDFVYQVLSWIMLSNCLHFAVKKIIRIVAAGSIVDSERGVIRFFIIPLHSKMVKLG</sequence>
<dbReference type="OrthoDB" id="1914074at2759"/>
<dbReference type="PANTHER" id="PTHR36751">
    <property type="entry name" value="F3E22.8 PROTEIN"/>
    <property type="match status" value="1"/>
</dbReference>
<protein>
    <submittedName>
        <fullName evidence="1">Uncharacterized protein</fullName>
    </submittedName>
</protein>
<proteinExistence type="predicted"/>
<evidence type="ECO:0000313" key="2">
    <source>
        <dbReference type="Proteomes" id="UP000291084"/>
    </source>
</evidence>
<accession>A0A0S3R9G2</accession>
<dbReference type="AlphaFoldDB" id="A0A0S3R9G2"/>
<organism evidence="1 2">
    <name type="scientific">Vigna angularis var. angularis</name>
    <dbReference type="NCBI Taxonomy" id="157739"/>
    <lineage>
        <taxon>Eukaryota</taxon>
        <taxon>Viridiplantae</taxon>
        <taxon>Streptophyta</taxon>
        <taxon>Embryophyta</taxon>
        <taxon>Tracheophyta</taxon>
        <taxon>Spermatophyta</taxon>
        <taxon>Magnoliopsida</taxon>
        <taxon>eudicotyledons</taxon>
        <taxon>Gunneridae</taxon>
        <taxon>Pentapetalae</taxon>
        <taxon>rosids</taxon>
        <taxon>fabids</taxon>
        <taxon>Fabales</taxon>
        <taxon>Fabaceae</taxon>
        <taxon>Papilionoideae</taxon>
        <taxon>50 kb inversion clade</taxon>
        <taxon>NPAAA clade</taxon>
        <taxon>indigoferoid/millettioid clade</taxon>
        <taxon>Phaseoleae</taxon>
        <taxon>Vigna</taxon>
    </lineage>
</organism>
<reference evidence="1 2" key="1">
    <citation type="journal article" date="2015" name="Sci. Rep.">
        <title>The power of single molecule real-time sequencing technology in the de novo assembly of a eukaryotic genome.</title>
        <authorList>
            <person name="Sakai H."/>
            <person name="Naito K."/>
            <person name="Ogiso-Tanaka E."/>
            <person name="Takahashi Y."/>
            <person name="Iseki K."/>
            <person name="Muto C."/>
            <person name="Satou K."/>
            <person name="Teruya K."/>
            <person name="Shiroma A."/>
            <person name="Shimoji M."/>
            <person name="Hirano T."/>
            <person name="Itoh T."/>
            <person name="Kaga A."/>
            <person name="Tomooka N."/>
        </authorList>
    </citation>
    <scope>NUCLEOTIDE SEQUENCE [LARGE SCALE GENOMIC DNA]</scope>
    <source>
        <strain evidence="2">cv. Shumari</strain>
    </source>
</reference>
<dbReference type="Proteomes" id="UP000291084">
    <property type="component" value="Chromosome 1"/>
</dbReference>
<gene>
    <name evidence="1" type="primary">Vigan.01G519000</name>
    <name evidence="1" type="ORF">VIGAN_01519000</name>
</gene>
<dbReference type="EMBL" id="AP015034">
    <property type="protein sequence ID" value="BAT77101.1"/>
    <property type="molecule type" value="Genomic_DNA"/>
</dbReference>
<name>A0A0S3R9G2_PHAAN</name>
<dbReference type="PANTHER" id="PTHR36751:SF1">
    <property type="entry name" value="F3E22.8 PROTEIN"/>
    <property type="match status" value="1"/>
</dbReference>
<evidence type="ECO:0000313" key="1">
    <source>
        <dbReference type="EMBL" id="BAT77101.1"/>
    </source>
</evidence>